<dbReference type="GO" id="GO:0003723">
    <property type="term" value="F:RNA binding"/>
    <property type="evidence" value="ECO:0007669"/>
    <property type="project" value="UniProtKB-KW"/>
</dbReference>
<dbReference type="EMBL" id="PFNG01000249">
    <property type="protein sequence ID" value="PIZ35244.1"/>
    <property type="molecule type" value="Genomic_DNA"/>
</dbReference>
<evidence type="ECO:0000259" key="7">
    <source>
        <dbReference type="SMART" id="SM00363"/>
    </source>
</evidence>
<reference evidence="9" key="1">
    <citation type="submission" date="2017-09" db="EMBL/GenBank/DDBJ databases">
        <title>Depth-based differentiation of microbial function through sediment-hosted aquifers and enrichment of novel symbionts in the deep terrestrial subsurface.</title>
        <authorList>
            <person name="Probst A.J."/>
            <person name="Ladd B."/>
            <person name="Jarett J.K."/>
            <person name="Geller-Mcgrath D.E."/>
            <person name="Sieber C.M.K."/>
            <person name="Emerson J.B."/>
            <person name="Anantharaman K."/>
            <person name="Thomas B.C."/>
            <person name="Malmstrom R."/>
            <person name="Stieglmeier M."/>
            <person name="Klingl A."/>
            <person name="Woyke T."/>
            <person name="Ryan C.M."/>
            <person name="Banfield J.F."/>
        </authorList>
    </citation>
    <scope>NUCLEOTIDE SEQUENCE [LARGE SCALE GENOMIC DNA]</scope>
</reference>
<dbReference type="InterPro" id="IPR036986">
    <property type="entry name" value="S4_RNA-bd_sf"/>
</dbReference>
<dbReference type="InterPro" id="IPR006225">
    <property type="entry name" value="PsdUridine_synth_RluC/D"/>
</dbReference>
<feature type="domain" description="RNA-binding S4" evidence="7">
    <location>
        <begin position="29"/>
        <end position="94"/>
    </location>
</feature>
<evidence type="ECO:0000256" key="4">
    <source>
        <dbReference type="PIRSR" id="PIRSR606225-1"/>
    </source>
</evidence>
<comment type="function">
    <text evidence="6">Responsible for synthesis of pseudouridine from uracil.</text>
</comment>
<dbReference type="GO" id="GO:0000455">
    <property type="term" value="P:enzyme-directed rRNA pseudouridine synthesis"/>
    <property type="evidence" value="ECO:0007669"/>
    <property type="project" value="UniProtKB-ARBA"/>
</dbReference>
<sequence length="327" mass="36926">MHPEESGTFDEQKGRFKFSLVVEHEDAGRRLDVFLSKNPDIASRNFAQHLIEQGHILVDGTQIDKNNYRLREGQVVDATIPPPEPTEVIPEDIPLDIKYEDDDLIVLSKSAGMVVHPAHGHTTGTLVNALLAHTRNLSGIGGVVRPGIIHRLDKDTSGLMLVAKNDFAHQALSAELKEREIKRTYLTLVHGRFKETGGTVDAPIGRSPRFRQKMAVMGTASREAISYYRVLATFDDYSLVEVSLQTGRTHQIRVHMKYIYHPVVGDPLYGTNGSKRDLGLGRQFLHAYRLEFTHPRTGERMLFEDELPQDLLEILDKLRRMYSSGLR</sequence>
<proteinExistence type="inferred from homology"/>
<keyword evidence="5" id="KW-0694">RNA-binding</keyword>
<dbReference type="PROSITE" id="PS50889">
    <property type="entry name" value="S4"/>
    <property type="match status" value="1"/>
</dbReference>
<evidence type="ECO:0000256" key="1">
    <source>
        <dbReference type="ARBA" id="ARBA00000073"/>
    </source>
</evidence>
<dbReference type="InterPro" id="IPR050188">
    <property type="entry name" value="RluA_PseudoU_synthase"/>
</dbReference>
<dbReference type="PANTHER" id="PTHR21600:SF44">
    <property type="entry name" value="RIBOSOMAL LARGE SUBUNIT PSEUDOURIDINE SYNTHASE D"/>
    <property type="match status" value="1"/>
</dbReference>
<dbReference type="Pfam" id="PF01479">
    <property type="entry name" value="S4"/>
    <property type="match status" value="1"/>
</dbReference>
<dbReference type="InterPro" id="IPR020103">
    <property type="entry name" value="PsdUridine_synth_cat_dom_sf"/>
</dbReference>
<dbReference type="CDD" id="cd02869">
    <property type="entry name" value="PseudoU_synth_RluA_like"/>
    <property type="match status" value="1"/>
</dbReference>
<dbReference type="PROSITE" id="PS01129">
    <property type="entry name" value="PSI_RLU"/>
    <property type="match status" value="1"/>
</dbReference>
<evidence type="ECO:0000256" key="6">
    <source>
        <dbReference type="RuleBase" id="RU362028"/>
    </source>
</evidence>
<evidence type="ECO:0000313" key="8">
    <source>
        <dbReference type="EMBL" id="PIZ35244.1"/>
    </source>
</evidence>
<dbReference type="RefSeq" id="WP_286679007.1">
    <property type="nucleotide sequence ID" value="NZ_MNXI01000121.1"/>
</dbReference>
<dbReference type="GO" id="GO:0120159">
    <property type="term" value="F:rRNA pseudouridine synthase activity"/>
    <property type="evidence" value="ECO:0007669"/>
    <property type="project" value="UniProtKB-ARBA"/>
</dbReference>
<comment type="catalytic activity">
    <reaction evidence="1 6">
        <text>a uridine in RNA = a pseudouridine in RNA</text>
        <dbReference type="Rhea" id="RHEA:48348"/>
        <dbReference type="Rhea" id="RHEA-COMP:12068"/>
        <dbReference type="Rhea" id="RHEA-COMP:12069"/>
        <dbReference type="ChEBI" id="CHEBI:65314"/>
        <dbReference type="ChEBI" id="CHEBI:65315"/>
    </reaction>
</comment>
<dbReference type="InterPro" id="IPR006145">
    <property type="entry name" value="PsdUridine_synth_RsuA/RluA"/>
</dbReference>
<keyword evidence="3 6" id="KW-0413">Isomerase</keyword>
<evidence type="ECO:0000256" key="3">
    <source>
        <dbReference type="ARBA" id="ARBA00023235"/>
    </source>
</evidence>
<name>A0A2M7T5C5_9ACTN</name>
<dbReference type="Gene3D" id="3.10.290.10">
    <property type="entry name" value="RNA-binding S4 domain"/>
    <property type="match status" value="1"/>
</dbReference>
<evidence type="ECO:0000313" key="9">
    <source>
        <dbReference type="Proteomes" id="UP000230956"/>
    </source>
</evidence>
<dbReference type="CDD" id="cd00165">
    <property type="entry name" value="S4"/>
    <property type="match status" value="1"/>
</dbReference>
<dbReference type="NCBIfam" id="TIGR00005">
    <property type="entry name" value="rluA_subfam"/>
    <property type="match status" value="1"/>
</dbReference>
<protein>
    <recommendedName>
        <fullName evidence="6">Pseudouridine synthase</fullName>
        <ecNumber evidence="6">5.4.99.-</ecNumber>
    </recommendedName>
</protein>
<accession>A0A2M7T5C5</accession>
<evidence type="ECO:0000256" key="5">
    <source>
        <dbReference type="PROSITE-ProRule" id="PRU00182"/>
    </source>
</evidence>
<dbReference type="AlphaFoldDB" id="A0A2M7T5C5"/>
<gene>
    <name evidence="8" type="ORF">COY37_10690</name>
</gene>
<comment type="caution">
    <text evidence="8">The sequence shown here is derived from an EMBL/GenBank/DDBJ whole genome shotgun (WGS) entry which is preliminary data.</text>
</comment>
<comment type="similarity">
    <text evidence="2 6">Belongs to the pseudouridine synthase RluA family.</text>
</comment>
<organism evidence="8 9">
    <name type="scientific">Candidatus Aquicultor secundus</name>
    <dbReference type="NCBI Taxonomy" id="1973895"/>
    <lineage>
        <taxon>Bacteria</taxon>
        <taxon>Bacillati</taxon>
        <taxon>Actinomycetota</taxon>
        <taxon>Candidatus Aquicultoria</taxon>
        <taxon>Candidatus Aquicultorales</taxon>
        <taxon>Candidatus Aquicultoraceae</taxon>
        <taxon>Candidatus Aquicultor</taxon>
    </lineage>
</organism>
<dbReference type="EC" id="5.4.99.-" evidence="6"/>
<dbReference type="Proteomes" id="UP000230956">
    <property type="component" value="Unassembled WGS sequence"/>
</dbReference>
<dbReference type="SUPFAM" id="SSF55120">
    <property type="entry name" value="Pseudouridine synthase"/>
    <property type="match status" value="1"/>
</dbReference>
<dbReference type="SUPFAM" id="SSF55174">
    <property type="entry name" value="Alpha-L RNA-binding motif"/>
    <property type="match status" value="1"/>
</dbReference>
<dbReference type="InterPro" id="IPR006224">
    <property type="entry name" value="PsdUridine_synth_RluA-like_CS"/>
</dbReference>
<dbReference type="PANTHER" id="PTHR21600">
    <property type="entry name" value="MITOCHONDRIAL RNA PSEUDOURIDINE SYNTHASE"/>
    <property type="match status" value="1"/>
</dbReference>
<evidence type="ECO:0000256" key="2">
    <source>
        <dbReference type="ARBA" id="ARBA00010876"/>
    </source>
</evidence>
<dbReference type="InterPro" id="IPR002942">
    <property type="entry name" value="S4_RNA-bd"/>
</dbReference>
<dbReference type="Gene3D" id="3.30.2350.10">
    <property type="entry name" value="Pseudouridine synthase"/>
    <property type="match status" value="1"/>
</dbReference>
<feature type="active site" evidence="4">
    <location>
        <position position="153"/>
    </location>
</feature>
<dbReference type="SMART" id="SM00363">
    <property type="entry name" value="S4"/>
    <property type="match status" value="1"/>
</dbReference>
<dbReference type="Pfam" id="PF00849">
    <property type="entry name" value="PseudoU_synth_2"/>
    <property type="match status" value="1"/>
</dbReference>